<feature type="transmembrane region" description="Helical" evidence="1">
    <location>
        <begin position="6"/>
        <end position="32"/>
    </location>
</feature>
<dbReference type="AlphaFoldDB" id="A0A0N9I931"/>
<proteinExistence type="predicted"/>
<feature type="transmembrane region" description="Helical" evidence="1">
    <location>
        <begin position="39"/>
        <end position="60"/>
    </location>
</feature>
<keyword evidence="3" id="KW-1185">Reference proteome</keyword>
<evidence type="ECO:0008006" key="4">
    <source>
        <dbReference type="Google" id="ProtNLM"/>
    </source>
</evidence>
<keyword evidence="1" id="KW-0812">Transmembrane</keyword>
<feature type="transmembrane region" description="Helical" evidence="1">
    <location>
        <begin position="114"/>
        <end position="135"/>
    </location>
</feature>
<organism evidence="2 3">
    <name type="scientific">Kibdelosporangium phytohabitans</name>
    <dbReference type="NCBI Taxonomy" id="860235"/>
    <lineage>
        <taxon>Bacteria</taxon>
        <taxon>Bacillati</taxon>
        <taxon>Actinomycetota</taxon>
        <taxon>Actinomycetes</taxon>
        <taxon>Pseudonocardiales</taxon>
        <taxon>Pseudonocardiaceae</taxon>
        <taxon>Kibdelosporangium</taxon>
    </lineage>
</organism>
<evidence type="ECO:0000313" key="2">
    <source>
        <dbReference type="EMBL" id="ALG12906.1"/>
    </source>
</evidence>
<keyword evidence="1" id="KW-1133">Transmembrane helix</keyword>
<dbReference type="Proteomes" id="UP000063699">
    <property type="component" value="Chromosome"/>
</dbReference>
<feature type="transmembrane region" description="Helical" evidence="1">
    <location>
        <begin position="147"/>
        <end position="168"/>
    </location>
</feature>
<dbReference type="EMBL" id="CP012752">
    <property type="protein sequence ID" value="ALG12906.1"/>
    <property type="molecule type" value="Genomic_DNA"/>
</dbReference>
<evidence type="ECO:0000256" key="1">
    <source>
        <dbReference type="SAM" id="Phobius"/>
    </source>
</evidence>
<evidence type="ECO:0000313" key="3">
    <source>
        <dbReference type="Proteomes" id="UP000063699"/>
    </source>
</evidence>
<reference evidence="2 3" key="1">
    <citation type="submission" date="2015-07" db="EMBL/GenBank/DDBJ databases">
        <title>Genome sequencing of Kibdelosporangium phytohabitans.</title>
        <authorList>
            <person name="Qin S."/>
            <person name="Xing K."/>
        </authorList>
    </citation>
    <scope>NUCLEOTIDE SEQUENCE [LARGE SCALE GENOMIC DNA]</scope>
    <source>
        <strain evidence="2 3">KLBMP1111</strain>
    </source>
</reference>
<gene>
    <name evidence="2" type="ORF">AOZ06_44040</name>
</gene>
<dbReference type="STRING" id="860235.AOZ06_44040"/>
<dbReference type="KEGG" id="kphy:AOZ06_44040"/>
<keyword evidence="1" id="KW-0472">Membrane</keyword>
<dbReference type="RefSeq" id="WP_054294797.1">
    <property type="nucleotide sequence ID" value="NZ_CP012752.1"/>
</dbReference>
<name>A0A0N9I931_9PSEU</name>
<sequence>MLASLLIAAGVAFSSALIPLVSTEVFVLALIAREPEIPCLALGAVVAVAQVLGKLLYYLAARGSLRLPSFMHRKDRPLTDRRIRWQQRTKRIRGWLDRLTEKCHKHPHWMTGTYGVSAVVGLPPYMATTVLAGLAKMPMSTFIAAGFAGRCLRFTLLAMSPALISGWLL</sequence>
<protein>
    <recommendedName>
        <fullName evidence="4">Membrane protein YqaA, SNARE-associated domain</fullName>
    </recommendedName>
</protein>
<accession>A0A0N9I931</accession>
<dbReference type="OrthoDB" id="5191298at2"/>